<dbReference type="EMBL" id="BMKW01000001">
    <property type="protein sequence ID" value="GGJ00214.1"/>
    <property type="molecule type" value="Genomic_DNA"/>
</dbReference>
<keyword evidence="2" id="KW-0472">Membrane</keyword>
<protein>
    <submittedName>
        <fullName evidence="3">Uncharacterized protein</fullName>
    </submittedName>
</protein>
<dbReference type="AlphaFoldDB" id="A0A917K774"/>
<evidence type="ECO:0000313" key="4">
    <source>
        <dbReference type="Proteomes" id="UP000661507"/>
    </source>
</evidence>
<keyword evidence="2" id="KW-0812">Transmembrane</keyword>
<dbReference type="RefSeq" id="WP_229681024.1">
    <property type="nucleotide sequence ID" value="NZ_BMKW01000001.1"/>
</dbReference>
<gene>
    <name evidence="3" type="ORF">GCM10011320_03750</name>
</gene>
<feature type="region of interest" description="Disordered" evidence="1">
    <location>
        <begin position="1"/>
        <end position="25"/>
    </location>
</feature>
<evidence type="ECO:0000256" key="1">
    <source>
        <dbReference type="SAM" id="MobiDB-lite"/>
    </source>
</evidence>
<name>A0A917K774_9PROT</name>
<comment type="caution">
    <text evidence="3">The sequence shown here is derived from an EMBL/GenBank/DDBJ whole genome shotgun (WGS) entry which is preliminary data.</text>
</comment>
<organism evidence="3 4">
    <name type="scientific">Neoroseomonas lacus</name>
    <dbReference type="NCBI Taxonomy" id="287609"/>
    <lineage>
        <taxon>Bacteria</taxon>
        <taxon>Pseudomonadati</taxon>
        <taxon>Pseudomonadota</taxon>
        <taxon>Alphaproteobacteria</taxon>
        <taxon>Acetobacterales</taxon>
        <taxon>Acetobacteraceae</taxon>
        <taxon>Neoroseomonas</taxon>
    </lineage>
</organism>
<feature type="transmembrane region" description="Helical" evidence="2">
    <location>
        <begin position="40"/>
        <end position="60"/>
    </location>
</feature>
<sequence length="105" mass="11337">MGHVTEAMETHRRPPVIDMTPDGQFRDPVPPRTMGTFDRLLARIGGIAMLVALGAGVLALAGLAVLALSVLLPIALIAGLIGAGSLWWRMRRHGGQSVRFVFIRR</sequence>
<dbReference type="Proteomes" id="UP000661507">
    <property type="component" value="Unassembled WGS sequence"/>
</dbReference>
<feature type="transmembrane region" description="Helical" evidence="2">
    <location>
        <begin position="66"/>
        <end position="88"/>
    </location>
</feature>
<accession>A0A917K774</accession>
<reference evidence="3" key="2">
    <citation type="submission" date="2020-09" db="EMBL/GenBank/DDBJ databases">
        <authorList>
            <person name="Sun Q."/>
            <person name="Zhou Y."/>
        </authorList>
    </citation>
    <scope>NUCLEOTIDE SEQUENCE</scope>
    <source>
        <strain evidence="3">CGMCC 1.3617</strain>
    </source>
</reference>
<proteinExistence type="predicted"/>
<evidence type="ECO:0000256" key="2">
    <source>
        <dbReference type="SAM" id="Phobius"/>
    </source>
</evidence>
<keyword evidence="2" id="KW-1133">Transmembrane helix</keyword>
<reference evidence="3" key="1">
    <citation type="journal article" date="2014" name="Int. J. Syst. Evol. Microbiol.">
        <title>Complete genome sequence of Corynebacterium casei LMG S-19264T (=DSM 44701T), isolated from a smear-ripened cheese.</title>
        <authorList>
            <consortium name="US DOE Joint Genome Institute (JGI-PGF)"/>
            <person name="Walter F."/>
            <person name="Albersmeier A."/>
            <person name="Kalinowski J."/>
            <person name="Ruckert C."/>
        </authorList>
    </citation>
    <scope>NUCLEOTIDE SEQUENCE</scope>
    <source>
        <strain evidence="3">CGMCC 1.3617</strain>
    </source>
</reference>
<keyword evidence="4" id="KW-1185">Reference proteome</keyword>
<feature type="compositionally biased region" description="Basic and acidic residues" evidence="1">
    <location>
        <begin position="1"/>
        <end position="12"/>
    </location>
</feature>
<evidence type="ECO:0000313" key="3">
    <source>
        <dbReference type="EMBL" id="GGJ00214.1"/>
    </source>
</evidence>